<organism evidence="1 2">
    <name type="scientific">Pisolithus microcarpus 441</name>
    <dbReference type="NCBI Taxonomy" id="765257"/>
    <lineage>
        <taxon>Eukaryota</taxon>
        <taxon>Fungi</taxon>
        <taxon>Dikarya</taxon>
        <taxon>Basidiomycota</taxon>
        <taxon>Agaricomycotina</taxon>
        <taxon>Agaricomycetes</taxon>
        <taxon>Agaricomycetidae</taxon>
        <taxon>Boletales</taxon>
        <taxon>Sclerodermatineae</taxon>
        <taxon>Pisolithaceae</taxon>
        <taxon>Pisolithus</taxon>
    </lineage>
</organism>
<proteinExistence type="predicted"/>
<gene>
    <name evidence="1" type="ORF">PISMIDRAFT_17677</name>
</gene>
<dbReference type="Proteomes" id="UP000054018">
    <property type="component" value="Unassembled WGS sequence"/>
</dbReference>
<evidence type="ECO:0000313" key="2">
    <source>
        <dbReference type="Proteomes" id="UP000054018"/>
    </source>
</evidence>
<sequence length="56" mass="6081">MPSGAEFSLADGDALEWEIGRESQSTDSEVDTMSDDGLVGMYEMYGSHCVDEDISD</sequence>
<reference evidence="1 2" key="1">
    <citation type="submission" date="2014-04" db="EMBL/GenBank/DDBJ databases">
        <authorList>
            <consortium name="DOE Joint Genome Institute"/>
            <person name="Kuo A."/>
            <person name="Kohler A."/>
            <person name="Costa M.D."/>
            <person name="Nagy L.G."/>
            <person name="Floudas D."/>
            <person name="Copeland A."/>
            <person name="Barry K.W."/>
            <person name="Cichocki N."/>
            <person name="Veneault-Fourrey C."/>
            <person name="LaButti K."/>
            <person name="Lindquist E.A."/>
            <person name="Lipzen A."/>
            <person name="Lundell T."/>
            <person name="Morin E."/>
            <person name="Murat C."/>
            <person name="Sun H."/>
            <person name="Tunlid A."/>
            <person name="Henrissat B."/>
            <person name="Grigoriev I.V."/>
            <person name="Hibbett D.S."/>
            <person name="Martin F."/>
            <person name="Nordberg H.P."/>
            <person name="Cantor M.N."/>
            <person name="Hua S.X."/>
        </authorList>
    </citation>
    <scope>NUCLEOTIDE SEQUENCE [LARGE SCALE GENOMIC DNA]</scope>
    <source>
        <strain evidence="1 2">441</strain>
    </source>
</reference>
<evidence type="ECO:0000313" key="1">
    <source>
        <dbReference type="EMBL" id="KIK13891.1"/>
    </source>
</evidence>
<dbReference type="EMBL" id="KN833968">
    <property type="protein sequence ID" value="KIK13891.1"/>
    <property type="molecule type" value="Genomic_DNA"/>
</dbReference>
<dbReference type="AlphaFoldDB" id="A0A0C9YAL3"/>
<dbReference type="HOGENOM" id="CLU_3015084_0_0_1"/>
<accession>A0A0C9YAL3</accession>
<protein>
    <submittedName>
        <fullName evidence="1">Uncharacterized protein</fullName>
    </submittedName>
</protein>
<name>A0A0C9YAL3_9AGAM</name>
<keyword evidence="2" id="KW-1185">Reference proteome</keyword>
<reference evidence="2" key="2">
    <citation type="submission" date="2015-01" db="EMBL/GenBank/DDBJ databases">
        <title>Evolutionary Origins and Diversification of the Mycorrhizal Mutualists.</title>
        <authorList>
            <consortium name="DOE Joint Genome Institute"/>
            <consortium name="Mycorrhizal Genomics Consortium"/>
            <person name="Kohler A."/>
            <person name="Kuo A."/>
            <person name="Nagy L.G."/>
            <person name="Floudas D."/>
            <person name="Copeland A."/>
            <person name="Barry K.W."/>
            <person name="Cichocki N."/>
            <person name="Veneault-Fourrey C."/>
            <person name="LaButti K."/>
            <person name="Lindquist E.A."/>
            <person name="Lipzen A."/>
            <person name="Lundell T."/>
            <person name="Morin E."/>
            <person name="Murat C."/>
            <person name="Riley R."/>
            <person name="Ohm R."/>
            <person name="Sun H."/>
            <person name="Tunlid A."/>
            <person name="Henrissat B."/>
            <person name="Grigoriev I.V."/>
            <person name="Hibbett D.S."/>
            <person name="Martin F."/>
        </authorList>
    </citation>
    <scope>NUCLEOTIDE SEQUENCE [LARGE SCALE GENOMIC DNA]</scope>
    <source>
        <strain evidence="2">441</strain>
    </source>
</reference>